<dbReference type="GO" id="GO:0006032">
    <property type="term" value="P:chitin catabolic process"/>
    <property type="evidence" value="ECO:0007669"/>
    <property type="project" value="TreeGrafter"/>
</dbReference>
<organism evidence="3 4">
    <name type="scientific">Cloeon dipterum</name>
    <dbReference type="NCBI Taxonomy" id="197152"/>
    <lineage>
        <taxon>Eukaryota</taxon>
        <taxon>Metazoa</taxon>
        <taxon>Ecdysozoa</taxon>
        <taxon>Arthropoda</taxon>
        <taxon>Hexapoda</taxon>
        <taxon>Insecta</taxon>
        <taxon>Pterygota</taxon>
        <taxon>Palaeoptera</taxon>
        <taxon>Ephemeroptera</taxon>
        <taxon>Pisciforma</taxon>
        <taxon>Baetidae</taxon>
        <taxon>Cloeon</taxon>
    </lineage>
</organism>
<dbReference type="GO" id="GO:0004568">
    <property type="term" value="F:chitinase activity"/>
    <property type="evidence" value="ECO:0007669"/>
    <property type="project" value="TreeGrafter"/>
</dbReference>
<dbReference type="OrthoDB" id="73875at2759"/>
<dbReference type="InterPro" id="IPR001223">
    <property type="entry name" value="Glyco_hydro18_cat"/>
</dbReference>
<dbReference type="PROSITE" id="PS51910">
    <property type="entry name" value="GH18_2"/>
    <property type="match status" value="1"/>
</dbReference>
<dbReference type="InterPro" id="IPR011583">
    <property type="entry name" value="Chitinase_II/V-like_cat"/>
</dbReference>
<dbReference type="GO" id="GO:0005576">
    <property type="term" value="C:extracellular region"/>
    <property type="evidence" value="ECO:0007669"/>
    <property type="project" value="TreeGrafter"/>
</dbReference>
<keyword evidence="1" id="KW-0732">Signal</keyword>
<dbReference type="Gene3D" id="3.20.20.80">
    <property type="entry name" value="Glycosidases"/>
    <property type="match status" value="1"/>
</dbReference>
<dbReference type="GO" id="GO:0008061">
    <property type="term" value="F:chitin binding"/>
    <property type="evidence" value="ECO:0007669"/>
    <property type="project" value="InterPro"/>
</dbReference>
<dbReference type="PANTHER" id="PTHR11177">
    <property type="entry name" value="CHITINASE"/>
    <property type="match status" value="1"/>
</dbReference>
<dbReference type="InterPro" id="IPR029070">
    <property type="entry name" value="Chitinase_insertion_sf"/>
</dbReference>
<feature type="signal peptide" evidence="1">
    <location>
        <begin position="1"/>
        <end position="25"/>
    </location>
</feature>
<feature type="chain" id="PRO_5035850556" description="GH18 domain-containing protein" evidence="1">
    <location>
        <begin position="26"/>
        <end position="441"/>
    </location>
</feature>
<dbReference type="InterPro" id="IPR050314">
    <property type="entry name" value="Glycosyl_Hydrlase_18"/>
</dbReference>
<dbReference type="SMART" id="SM00636">
    <property type="entry name" value="Glyco_18"/>
    <property type="match status" value="1"/>
</dbReference>
<dbReference type="Gene3D" id="3.10.50.10">
    <property type="match status" value="1"/>
</dbReference>
<dbReference type="Proteomes" id="UP000494165">
    <property type="component" value="Unassembled WGS sequence"/>
</dbReference>
<protein>
    <recommendedName>
        <fullName evidence="2">GH18 domain-containing protein</fullName>
    </recommendedName>
</protein>
<keyword evidence="4" id="KW-1185">Reference proteome</keyword>
<evidence type="ECO:0000313" key="4">
    <source>
        <dbReference type="Proteomes" id="UP000494165"/>
    </source>
</evidence>
<feature type="domain" description="GH18" evidence="2">
    <location>
        <begin position="86"/>
        <end position="434"/>
    </location>
</feature>
<proteinExistence type="predicted"/>
<dbReference type="EMBL" id="CADEPI010000006">
    <property type="protein sequence ID" value="CAB3361613.1"/>
    <property type="molecule type" value="Genomic_DNA"/>
</dbReference>
<dbReference type="Pfam" id="PF00704">
    <property type="entry name" value="Glyco_hydro_18"/>
    <property type="match status" value="1"/>
</dbReference>
<sequence length="441" mass="50415">MLAATMTSVIKTLMFIFIWSPDCNGQCLGNKSVVEVKSSIKDSLRYCIADCLELTEDEAEEKCVFNTITGKIKGCDSVRSRKESKFKIICYFDYDVNISTLVIENGQPLCDILILSVAAFNKDTNLLEMKTERWSKEISAMRVAKKLGMKVTLRVGSWDESIMHPREFTRVAKNEQLTAIFVKGVTELVRKYNFDGITIAWMWPGCPQSSCILNVDRKTVSSFLRALATPFKVNGKIVVYHMYGVFMSIIMAVGDYFSEIVDEIDYFYFEDHFQSGEWMPKTDLNFNLKETRDLMDELMTKIKRAKDFRRKVVISMEPSYPSFELRGQKVLKIGTIFVPNSKMTKLLKMSEWCELTKDPAYQLVKNAETQNYAIKSDNIFMFDDQESLTAKVNFVMEFGAGVGLHNLVPDDVNGECGCGKMPYLKLIFNTLKMDCEPIPCF</sequence>
<evidence type="ECO:0000259" key="2">
    <source>
        <dbReference type="PROSITE" id="PS51910"/>
    </source>
</evidence>
<evidence type="ECO:0000313" key="3">
    <source>
        <dbReference type="EMBL" id="CAB3361613.1"/>
    </source>
</evidence>
<name>A0A8S1C1B9_9INSE</name>
<dbReference type="PANTHER" id="PTHR11177:SF317">
    <property type="entry name" value="CHITINASE 12-RELATED"/>
    <property type="match status" value="1"/>
</dbReference>
<reference evidence="3 4" key="1">
    <citation type="submission" date="2020-04" db="EMBL/GenBank/DDBJ databases">
        <authorList>
            <person name="Alioto T."/>
            <person name="Alioto T."/>
            <person name="Gomez Garrido J."/>
        </authorList>
    </citation>
    <scope>NUCLEOTIDE SEQUENCE [LARGE SCALE GENOMIC DNA]</scope>
</reference>
<dbReference type="GO" id="GO:0005975">
    <property type="term" value="P:carbohydrate metabolic process"/>
    <property type="evidence" value="ECO:0007669"/>
    <property type="project" value="InterPro"/>
</dbReference>
<comment type="caution">
    <text evidence="3">The sequence shown here is derived from an EMBL/GenBank/DDBJ whole genome shotgun (WGS) entry which is preliminary data.</text>
</comment>
<accession>A0A8S1C1B9</accession>
<gene>
    <name evidence="3" type="ORF">CLODIP_2_CD15805</name>
</gene>
<dbReference type="InterPro" id="IPR017853">
    <property type="entry name" value="GH"/>
</dbReference>
<dbReference type="AlphaFoldDB" id="A0A8S1C1B9"/>
<evidence type="ECO:0000256" key="1">
    <source>
        <dbReference type="SAM" id="SignalP"/>
    </source>
</evidence>
<dbReference type="SUPFAM" id="SSF51445">
    <property type="entry name" value="(Trans)glycosidases"/>
    <property type="match status" value="1"/>
</dbReference>